<dbReference type="Proteomes" id="UP000694388">
    <property type="component" value="Unplaced"/>
</dbReference>
<reference evidence="3" key="2">
    <citation type="submission" date="2025-09" db="UniProtKB">
        <authorList>
            <consortium name="Ensembl"/>
        </authorList>
    </citation>
    <scope>IDENTIFICATION</scope>
</reference>
<feature type="transmembrane region" description="Helical" evidence="2">
    <location>
        <begin position="130"/>
        <end position="150"/>
    </location>
</feature>
<evidence type="ECO:0000313" key="3">
    <source>
        <dbReference type="Ensembl" id="ENSEBUP00000000614.1"/>
    </source>
</evidence>
<keyword evidence="2" id="KW-0472">Membrane</keyword>
<dbReference type="AlphaFoldDB" id="A0A8C4PWF0"/>
<keyword evidence="2" id="KW-0812">Transmembrane</keyword>
<dbReference type="GeneTree" id="ENSGT00940000155665"/>
<proteinExistence type="predicted"/>
<keyword evidence="4" id="KW-1185">Reference proteome</keyword>
<evidence type="ECO:0000313" key="4">
    <source>
        <dbReference type="Proteomes" id="UP000694388"/>
    </source>
</evidence>
<name>A0A8C4PWF0_EPTBU</name>
<feature type="transmembrane region" description="Helical" evidence="2">
    <location>
        <begin position="201"/>
        <end position="218"/>
    </location>
</feature>
<feature type="region of interest" description="Disordered" evidence="1">
    <location>
        <begin position="1"/>
        <end position="68"/>
    </location>
</feature>
<protein>
    <submittedName>
        <fullName evidence="3">Uncharacterized protein</fullName>
    </submittedName>
</protein>
<feature type="transmembrane region" description="Helical" evidence="2">
    <location>
        <begin position="162"/>
        <end position="181"/>
    </location>
</feature>
<keyword evidence="2" id="KW-1133">Transmembrane helix</keyword>
<organism evidence="3 4">
    <name type="scientific">Eptatretus burgeri</name>
    <name type="common">Inshore hagfish</name>
    <dbReference type="NCBI Taxonomy" id="7764"/>
    <lineage>
        <taxon>Eukaryota</taxon>
        <taxon>Metazoa</taxon>
        <taxon>Chordata</taxon>
        <taxon>Craniata</taxon>
        <taxon>Vertebrata</taxon>
        <taxon>Cyclostomata</taxon>
        <taxon>Myxini</taxon>
        <taxon>Myxiniformes</taxon>
        <taxon>Myxinidae</taxon>
        <taxon>Eptatretinae</taxon>
        <taxon>Eptatretus</taxon>
    </lineage>
</organism>
<feature type="compositionally biased region" description="Basic residues" evidence="1">
    <location>
        <begin position="22"/>
        <end position="50"/>
    </location>
</feature>
<evidence type="ECO:0000256" key="1">
    <source>
        <dbReference type="SAM" id="MobiDB-lite"/>
    </source>
</evidence>
<dbReference type="Ensembl" id="ENSEBUT00000000918.1">
    <property type="protein sequence ID" value="ENSEBUP00000000614.1"/>
    <property type="gene ID" value="ENSEBUG00000000715.1"/>
</dbReference>
<reference evidence="3" key="1">
    <citation type="submission" date="2025-08" db="UniProtKB">
        <authorList>
            <consortium name="Ensembl"/>
        </authorList>
    </citation>
    <scope>IDENTIFICATION</scope>
</reference>
<evidence type="ECO:0000256" key="2">
    <source>
        <dbReference type="SAM" id="Phobius"/>
    </source>
</evidence>
<accession>A0A8C4PWF0</accession>
<sequence>FKDEEDVIKSNIKNKKSEQQKTKRKINCIVKKKKKKKKKKDKRKKKKHLRYTLQRGGENGFTSDKETGDWDEENFKRSEKYFELRLGQHSLGLQGFSATNPGLDPVTKAEVESVSEQHAASLGLDVPSNMLHRCLAALCYGFSSFFIVVLNKNVLSGYRFPSSLCLGLGQMLATLVVLYSAKQIGAVAFADLNVKTSRKIFPLPLIYIGNLLTGLLSTKKLR</sequence>